<proteinExistence type="predicted"/>
<dbReference type="Proteomes" id="UP000321197">
    <property type="component" value="Unassembled WGS sequence"/>
</dbReference>
<accession>A0A511R0P2</accession>
<reference evidence="1 2" key="1">
    <citation type="submission" date="2019-07" db="EMBL/GenBank/DDBJ databases">
        <title>Whole genome shotgun sequence of Meiothermus hypogaeus NBRC 106114.</title>
        <authorList>
            <person name="Hosoyama A."/>
            <person name="Uohara A."/>
            <person name="Ohji S."/>
            <person name="Ichikawa N."/>
        </authorList>
    </citation>
    <scope>NUCLEOTIDE SEQUENCE [LARGE SCALE GENOMIC DNA]</scope>
    <source>
        <strain evidence="1 2">NBRC 106114</strain>
    </source>
</reference>
<name>A0A511R0P2_9DEIN</name>
<sequence>MPTSRMYIVRIWHEPCSTGEVWRASVTNVRTQEKLYFKSPEELNRFLEEAERKNEQAQKA</sequence>
<evidence type="ECO:0000313" key="2">
    <source>
        <dbReference type="Proteomes" id="UP000321197"/>
    </source>
</evidence>
<evidence type="ECO:0000313" key="1">
    <source>
        <dbReference type="EMBL" id="GEM83193.1"/>
    </source>
</evidence>
<evidence type="ECO:0008006" key="3">
    <source>
        <dbReference type="Google" id="ProtNLM"/>
    </source>
</evidence>
<organism evidence="1 2">
    <name type="scientific">Meiothermus hypogaeus NBRC 106114</name>
    <dbReference type="NCBI Taxonomy" id="1227553"/>
    <lineage>
        <taxon>Bacteria</taxon>
        <taxon>Thermotogati</taxon>
        <taxon>Deinococcota</taxon>
        <taxon>Deinococci</taxon>
        <taxon>Thermales</taxon>
        <taxon>Thermaceae</taxon>
        <taxon>Meiothermus</taxon>
    </lineage>
</organism>
<dbReference type="AlphaFoldDB" id="A0A511R0P2"/>
<dbReference type="EMBL" id="BJXL01000034">
    <property type="protein sequence ID" value="GEM83193.1"/>
    <property type="molecule type" value="Genomic_DNA"/>
</dbReference>
<protein>
    <recommendedName>
        <fullName evidence="3">MBD domain-containing protein</fullName>
    </recommendedName>
</protein>
<gene>
    <name evidence="1" type="ORF">MHY01S_13590</name>
</gene>
<dbReference type="OrthoDB" id="27572at2"/>
<dbReference type="RefSeq" id="WP_119341406.1">
    <property type="nucleotide sequence ID" value="NZ_BJXL01000034.1"/>
</dbReference>
<comment type="caution">
    <text evidence="1">The sequence shown here is derived from an EMBL/GenBank/DDBJ whole genome shotgun (WGS) entry which is preliminary data.</text>
</comment>